<evidence type="ECO:0000313" key="1">
    <source>
        <dbReference type="EMBL" id="MQR00398.1"/>
    </source>
</evidence>
<keyword evidence="2" id="KW-1185">Reference proteome</keyword>
<dbReference type="RefSeq" id="WP_153233999.1">
    <property type="nucleotide sequence ID" value="NZ_WINI01000003.1"/>
</dbReference>
<proteinExistence type="predicted"/>
<sequence length="144" mass="15896">MNRHNQSEDSPSLALVTLVVGSTAHKREAAIWATIANNPRSNRQLSDDAQPQVGLILEGLPDGKSDNISPQLSDTSFRIQRIAPGCLCCTGNLVLRVTLNRLLREHLQQIYISIADASHLDNLRLFLSQPPYDAFLRLEADLVA</sequence>
<accession>A0A843YSB3</accession>
<dbReference type="OrthoDB" id="8758211at2"/>
<protein>
    <submittedName>
        <fullName evidence="1">GTPase</fullName>
    </submittedName>
</protein>
<organism evidence="1 2">
    <name type="scientific">Glaciimonas soli</name>
    <dbReference type="NCBI Taxonomy" id="2590999"/>
    <lineage>
        <taxon>Bacteria</taxon>
        <taxon>Pseudomonadati</taxon>
        <taxon>Pseudomonadota</taxon>
        <taxon>Betaproteobacteria</taxon>
        <taxon>Burkholderiales</taxon>
        <taxon>Oxalobacteraceae</taxon>
        <taxon>Glaciimonas</taxon>
    </lineage>
</organism>
<dbReference type="Proteomes" id="UP000451565">
    <property type="component" value="Unassembled WGS sequence"/>
</dbReference>
<dbReference type="AlphaFoldDB" id="A0A843YSB3"/>
<gene>
    <name evidence="1" type="ORF">GEV47_06860</name>
</gene>
<name>A0A843YSB3_9BURK</name>
<reference evidence="1 2" key="1">
    <citation type="submission" date="2019-10" db="EMBL/GenBank/DDBJ databases">
        <title>Glaciimonas soli sp. nov., a psychrophilic bacterium isolated from the forest soil of a high elevation mountain in Taiwan.</title>
        <authorList>
            <person name="Wang L.-T."/>
            <person name="Shieh W.Y."/>
        </authorList>
    </citation>
    <scope>NUCLEOTIDE SEQUENCE [LARGE SCALE GENOMIC DNA]</scope>
    <source>
        <strain evidence="1 2">GS1</strain>
    </source>
</reference>
<evidence type="ECO:0000313" key="2">
    <source>
        <dbReference type="Proteomes" id="UP000451565"/>
    </source>
</evidence>
<comment type="caution">
    <text evidence="1">The sequence shown here is derived from an EMBL/GenBank/DDBJ whole genome shotgun (WGS) entry which is preliminary data.</text>
</comment>
<dbReference type="EMBL" id="WINI01000003">
    <property type="protein sequence ID" value="MQR00398.1"/>
    <property type="molecule type" value="Genomic_DNA"/>
</dbReference>